<dbReference type="PANTHER" id="PTHR34236">
    <property type="entry name" value="DIMETHYL SULFOXIDE REDUCTASE TRANSCRIPTIONAL ACTIVATOR"/>
    <property type="match status" value="1"/>
</dbReference>
<proteinExistence type="predicted"/>
<protein>
    <recommendedName>
        <fullName evidence="1">HTH bat-type domain-containing protein</fullName>
    </recommendedName>
</protein>
<name>A0A8F5GTF7_SACSH</name>
<feature type="domain" description="HTH bat-type" evidence="1">
    <location>
        <begin position="154"/>
        <end position="206"/>
    </location>
</feature>
<dbReference type="OrthoDB" id="27447at2157"/>
<evidence type="ECO:0000313" key="2">
    <source>
        <dbReference type="EMBL" id="QXJ28903.1"/>
    </source>
</evidence>
<dbReference type="InterPro" id="IPR007050">
    <property type="entry name" value="HTH_bacterioopsin"/>
</dbReference>
<evidence type="ECO:0000313" key="3">
    <source>
        <dbReference type="Proteomes" id="UP000694018"/>
    </source>
</evidence>
<dbReference type="GeneID" id="65563290"/>
<dbReference type="RefSeq" id="WP_218265885.1">
    <property type="nucleotide sequence ID" value="NZ_CP077717.1"/>
</dbReference>
<sequence length="217" mass="25145">MYYSKYPYKLVNIRILHSGCWTSFIDDNLVKSLGRSYQPEDGTIRSLVIVNARSMKVLMNLKNEGKIKDIINIHKYGNNYIVDIIQDYNNSVLSILNKYDTVVLNTVKTKKTELWSFVTYEYKIPKIINDLSNIGIVEKVKISDYDPNEKALNLTQIELKCLMIAAKMGYFDYPKKVKAKELAQSLGIKESTFIYHLRNAQRKIVTKLLNELDAVYI</sequence>
<dbReference type="KEGG" id="sshi:J5U23_01772"/>
<reference evidence="2" key="1">
    <citation type="journal article" date="2021" name="Environ. Microbiol.">
        <title>New insights into the diversity and evolution of the archaeal mobilome from three complete genomes of Saccharolobus shibatae.</title>
        <authorList>
            <person name="Medvedeva S."/>
            <person name="Brandt D."/>
            <person name="Cvirkaite-Krupovic V."/>
            <person name="Liu Y."/>
            <person name="Severinov K."/>
            <person name="Ishino S."/>
            <person name="Ishino Y."/>
            <person name="Prangishvili D."/>
            <person name="Kalinowski J."/>
            <person name="Krupovic M."/>
        </authorList>
    </citation>
    <scope>NUCLEOTIDE SEQUENCE</scope>
    <source>
        <strain evidence="2">B12</strain>
    </source>
</reference>
<evidence type="ECO:0000259" key="1">
    <source>
        <dbReference type="Pfam" id="PF04967"/>
    </source>
</evidence>
<dbReference type="EMBL" id="CP077717">
    <property type="protein sequence ID" value="QXJ28903.1"/>
    <property type="molecule type" value="Genomic_DNA"/>
</dbReference>
<accession>A0A8F5GTF7</accession>
<dbReference type="Proteomes" id="UP000694018">
    <property type="component" value="Chromosome"/>
</dbReference>
<gene>
    <name evidence="2" type="ORF">J5U23_01772</name>
</gene>
<dbReference type="PANTHER" id="PTHR34236:SF1">
    <property type="entry name" value="DIMETHYL SULFOXIDE REDUCTASE TRANSCRIPTIONAL ACTIVATOR"/>
    <property type="match status" value="1"/>
</dbReference>
<dbReference type="Pfam" id="PF04967">
    <property type="entry name" value="HTH_10"/>
    <property type="match status" value="1"/>
</dbReference>
<dbReference type="AlphaFoldDB" id="A0A8F5GTF7"/>
<organism evidence="2 3">
    <name type="scientific">Saccharolobus shibatae (strain ATCC 51178 / DSM 5389 / JCM 8931 / NBRC 15437 / B12)</name>
    <name type="common">Sulfolobus shibatae</name>
    <dbReference type="NCBI Taxonomy" id="523848"/>
    <lineage>
        <taxon>Archaea</taxon>
        <taxon>Thermoproteota</taxon>
        <taxon>Thermoprotei</taxon>
        <taxon>Sulfolobales</taxon>
        <taxon>Sulfolobaceae</taxon>
        <taxon>Saccharolobus</taxon>
    </lineage>
</organism>